<feature type="transmembrane region" description="Helical" evidence="1">
    <location>
        <begin position="50"/>
        <end position="68"/>
    </location>
</feature>
<feature type="transmembrane region" description="Helical" evidence="1">
    <location>
        <begin position="80"/>
        <end position="102"/>
    </location>
</feature>
<sequence length="126" mass="12597">MLMIIGGLARTLGILLAIVAAFVAIGTMNVPLLLVVLGLVAGLAMPEERLLLAMATVIALPIVGGALSQIPAIGAQLNAVALNLQMAMAGAVATAIAIKLFHLAMEGAMGVMGGAEASGRRKAART</sequence>
<dbReference type="EMBL" id="JAMGBC010000001">
    <property type="protein sequence ID" value="MCL6678001.1"/>
    <property type="molecule type" value="Genomic_DNA"/>
</dbReference>
<evidence type="ECO:0000313" key="3">
    <source>
        <dbReference type="Proteomes" id="UP001165343"/>
    </source>
</evidence>
<keyword evidence="3" id="KW-1185">Reference proteome</keyword>
<evidence type="ECO:0000256" key="1">
    <source>
        <dbReference type="SAM" id="Phobius"/>
    </source>
</evidence>
<reference evidence="2" key="1">
    <citation type="submission" date="2022-05" db="EMBL/GenBank/DDBJ databases">
        <authorList>
            <person name="Jo J.-H."/>
            <person name="Im W.-T."/>
        </authorList>
    </citation>
    <scope>NUCLEOTIDE SEQUENCE</scope>
    <source>
        <strain evidence="2">RG327</strain>
    </source>
</reference>
<keyword evidence="1" id="KW-1133">Transmembrane helix</keyword>
<comment type="caution">
    <text evidence="2">The sequence shown here is derived from an EMBL/GenBank/DDBJ whole genome shotgun (WGS) entry which is preliminary data.</text>
</comment>
<accession>A0ABT0RCN1</accession>
<gene>
    <name evidence="2" type="ORF">LZ519_01515</name>
</gene>
<keyword evidence="1" id="KW-0472">Membrane</keyword>
<protein>
    <submittedName>
        <fullName evidence="2">Uncharacterized protein</fullName>
    </submittedName>
</protein>
<name>A0ABT0RCN1_9SPHN</name>
<proteinExistence type="predicted"/>
<keyword evidence="1" id="KW-0812">Transmembrane</keyword>
<evidence type="ECO:0000313" key="2">
    <source>
        <dbReference type="EMBL" id="MCL6678001.1"/>
    </source>
</evidence>
<dbReference type="RefSeq" id="WP_249866979.1">
    <property type="nucleotide sequence ID" value="NZ_JAMGBC010000001.1"/>
</dbReference>
<dbReference type="Proteomes" id="UP001165343">
    <property type="component" value="Unassembled WGS sequence"/>
</dbReference>
<feature type="transmembrane region" description="Helical" evidence="1">
    <location>
        <begin position="12"/>
        <end position="44"/>
    </location>
</feature>
<organism evidence="2 3">
    <name type="scientific">Sphingomonas anseongensis</name>
    <dbReference type="NCBI Taxonomy" id="2908207"/>
    <lineage>
        <taxon>Bacteria</taxon>
        <taxon>Pseudomonadati</taxon>
        <taxon>Pseudomonadota</taxon>
        <taxon>Alphaproteobacteria</taxon>
        <taxon>Sphingomonadales</taxon>
        <taxon>Sphingomonadaceae</taxon>
        <taxon>Sphingomonas</taxon>
    </lineage>
</organism>